<dbReference type="PANTHER" id="PTHR15239">
    <property type="entry name" value="NUCLEAR EXPORT MEDIATOR FACTOR NEMF"/>
    <property type="match status" value="1"/>
</dbReference>
<dbReference type="GO" id="GO:1990112">
    <property type="term" value="C:RQC complex"/>
    <property type="evidence" value="ECO:0007669"/>
    <property type="project" value="TreeGrafter"/>
</dbReference>
<proteinExistence type="predicted"/>
<dbReference type="PANTHER" id="PTHR15239:SF6">
    <property type="entry name" value="RIBOSOME QUALITY CONTROL COMPLEX SUBUNIT NEMF"/>
    <property type="match status" value="1"/>
</dbReference>
<feature type="coiled-coil region" evidence="1">
    <location>
        <begin position="392"/>
        <end position="433"/>
    </location>
</feature>
<name>A0A7C2BKN9_9CREN</name>
<dbReference type="GO" id="GO:0000049">
    <property type="term" value="F:tRNA binding"/>
    <property type="evidence" value="ECO:0007669"/>
    <property type="project" value="TreeGrafter"/>
</dbReference>
<dbReference type="InterPro" id="IPR008532">
    <property type="entry name" value="NFACT_RNA-bd"/>
</dbReference>
<dbReference type="Pfam" id="PF05833">
    <property type="entry name" value="NFACT_N"/>
    <property type="match status" value="1"/>
</dbReference>
<dbReference type="AlphaFoldDB" id="A0A7C2BKN9"/>
<evidence type="ECO:0000313" key="3">
    <source>
        <dbReference type="EMBL" id="HEF87572.1"/>
    </source>
</evidence>
<evidence type="ECO:0000259" key="2">
    <source>
        <dbReference type="Pfam" id="PF05670"/>
    </source>
</evidence>
<feature type="coiled-coil region" evidence="1">
    <location>
        <begin position="283"/>
        <end position="324"/>
    </location>
</feature>
<dbReference type="GO" id="GO:0072344">
    <property type="term" value="P:rescue of stalled ribosome"/>
    <property type="evidence" value="ECO:0007669"/>
    <property type="project" value="TreeGrafter"/>
</dbReference>
<comment type="caution">
    <text evidence="3">The sequence shown here is derived from an EMBL/GenBank/DDBJ whole genome shotgun (WGS) entry which is preliminary data.</text>
</comment>
<organism evidence="3">
    <name type="scientific">Thermosphaera aggregans</name>
    <dbReference type="NCBI Taxonomy" id="54254"/>
    <lineage>
        <taxon>Archaea</taxon>
        <taxon>Thermoproteota</taxon>
        <taxon>Thermoprotei</taxon>
        <taxon>Desulfurococcales</taxon>
        <taxon>Desulfurococcaceae</taxon>
        <taxon>Thermosphaera</taxon>
    </lineage>
</organism>
<dbReference type="EMBL" id="DSJT01000023">
    <property type="protein sequence ID" value="HEF87572.1"/>
    <property type="molecule type" value="Genomic_DNA"/>
</dbReference>
<dbReference type="Pfam" id="PF05670">
    <property type="entry name" value="NFACT-R_1"/>
    <property type="match status" value="1"/>
</dbReference>
<dbReference type="GO" id="GO:0043023">
    <property type="term" value="F:ribosomal large subunit binding"/>
    <property type="evidence" value="ECO:0007669"/>
    <property type="project" value="TreeGrafter"/>
</dbReference>
<dbReference type="InterPro" id="IPR051608">
    <property type="entry name" value="RQC_Subunit_NEMF"/>
</dbReference>
<accession>A0A7C2BKN9</accession>
<dbReference type="Gene3D" id="2.30.310.10">
    <property type="entry name" value="ibrinogen binding protein from staphylococcus aureus domain"/>
    <property type="match status" value="1"/>
</dbReference>
<keyword evidence="1" id="KW-0175">Coiled coil</keyword>
<gene>
    <name evidence="3" type="ORF">ENP55_04665</name>
</gene>
<protein>
    <submittedName>
        <fullName evidence="3">Fibronectin-binding domain-containing protein</fullName>
    </submittedName>
</protein>
<reference evidence="3" key="1">
    <citation type="journal article" date="2020" name="mSystems">
        <title>Genome- and Community-Level Interaction Insights into Carbon Utilization and Element Cycling Functions of Hydrothermarchaeota in Hydrothermal Sediment.</title>
        <authorList>
            <person name="Zhou Z."/>
            <person name="Liu Y."/>
            <person name="Xu W."/>
            <person name="Pan J."/>
            <person name="Luo Z.H."/>
            <person name="Li M."/>
        </authorList>
    </citation>
    <scope>NUCLEOTIDE SEQUENCE [LARGE SCALE GENOMIC DNA]</scope>
    <source>
        <strain evidence="3">SpSt-23</strain>
    </source>
</reference>
<feature type="domain" description="NFACT RNA-binding" evidence="2">
    <location>
        <begin position="446"/>
        <end position="556"/>
    </location>
</feature>
<evidence type="ECO:0000256" key="1">
    <source>
        <dbReference type="SAM" id="Coils"/>
    </source>
</evidence>
<sequence length="664" mass="75633">MLKKSMDILDVYAWTSANKSKLTECFVDNAYFSKNKWLLKLRCKNTGSPYLTIQPGVRINLSQTEPSLKTIDNFARFLRSRLRDSKITEVSMPRWERIVEFEVEKHGEKSRNIVELLPRGLWVVTDSEYRIRYANRLVEYRDREIKPGLSYKPPPSKGVPPGDDSLATSLLQGKDLVRALVFNWGLPGHVAEEIIYRAGLFPRKNNDPKTLSSSDIETLVNNYKLLVDEAREGKGYLILESENLQLFTAYNPLLFQEEYEFDVKEVESIDSAIDIYFTRLESLLELAEKQGEMKARLDSLNERIQRQKVIISNYQRQLEEISNTLSSIYTFFTELSNTLECARKTREEKGWEHIVENCPGIINVHKDKGEVEVFIGGRVITLSIRTPLEKQIVELEKTKGEVKRKIEVALNALKDIEKEYDATKMELDKVSVSKIITIKPRAWYEKFHWLFTRNGFLVIGGRDASQNEVVVKKYLRDNDIFLHADIHGGSAAVLLTNGKEPSQMDIEDAALIPACYSKAWKTGMGFIEVFWATGSSVSLSPPPGEYLPKGAIMVYGKKNYLKKPLRLGIGVDVVCDEIYGPHYKVFISPPEFVRDKSLAYAILEPGDKSVQEVASEIASYFSEILKDLHGFSVSIPPVEVSSFLPGKSVIKRIQRGSKQVDCKE</sequence>
<dbReference type="NCBIfam" id="NF041120">
    <property type="entry name" value="RqcH_arch"/>
    <property type="match status" value="1"/>
</dbReference>